<sequence>MNKTINIKYLTQAEAKTYFESKYPNVDYDLSEVTLVYRTFYDPIMSCCYDVWYLPANELTRQVKICPQTINSETTNILEVDPYEQCLNSGYYFFGYDDELLENGEFRQSESSVDWIGSFCESSIIGIVYYRFVIKDSNKHVYINSAFGKAHTVRCHEVE</sequence>
<evidence type="ECO:0000313" key="1">
    <source>
        <dbReference type="EMBL" id="AYV76555.1"/>
    </source>
</evidence>
<dbReference type="EMBL" id="MK071986">
    <property type="protein sequence ID" value="AYV76555.1"/>
    <property type="molecule type" value="Genomic_DNA"/>
</dbReference>
<accession>A0A3G4ZNV4</accession>
<protein>
    <submittedName>
        <fullName evidence="1">Uncharacterized protein</fullName>
    </submittedName>
</protein>
<proteinExistence type="predicted"/>
<gene>
    <name evidence="1" type="ORF">Terrestrivirus8_48</name>
</gene>
<name>A0A3G4ZNV4_9VIRU</name>
<organism evidence="1">
    <name type="scientific">Terrestrivirus sp</name>
    <dbReference type="NCBI Taxonomy" id="2487775"/>
    <lineage>
        <taxon>Viruses</taxon>
        <taxon>Varidnaviria</taxon>
        <taxon>Bamfordvirae</taxon>
        <taxon>Nucleocytoviricota</taxon>
        <taxon>Megaviricetes</taxon>
        <taxon>Imitervirales</taxon>
        <taxon>Mimiviridae</taxon>
        <taxon>Klosneuvirinae</taxon>
    </lineage>
</organism>
<reference evidence="1" key="1">
    <citation type="submission" date="2018-10" db="EMBL/GenBank/DDBJ databases">
        <title>Hidden diversity of soil giant viruses.</title>
        <authorList>
            <person name="Schulz F."/>
            <person name="Alteio L."/>
            <person name="Goudeau D."/>
            <person name="Ryan E.M."/>
            <person name="Malmstrom R.R."/>
            <person name="Blanchard J."/>
            <person name="Woyke T."/>
        </authorList>
    </citation>
    <scope>NUCLEOTIDE SEQUENCE</scope>
    <source>
        <strain evidence="1">TEV1</strain>
    </source>
</reference>